<dbReference type="OrthoDB" id="2447941at2"/>
<keyword evidence="1" id="KW-1133">Transmembrane helix</keyword>
<evidence type="ECO:0000313" key="2">
    <source>
        <dbReference type="EMBL" id="SFK72588.1"/>
    </source>
</evidence>
<proteinExistence type="predicted"/>
<dbReference type="Pfam" id="PF05975">
    <property type="entry name" value="EcsB"/>
    <property type="match status" value="1"/>
</dbReference>
<feature type="transmembrane region" description="Helical" evidence="1">
    <location>
        <begin position="379"/>
        <end position="397"/>
    </location>
</feature>
<organism evidence="2 3">
    <name type="scientific">Marinilactibacillus piezotolerans</name>
    <dbReference type="NCBI Taxonomy" id="258723"/>
    <lineage>
        <taxon>Bacteria</taxon>
        <taxon>Bacillati</taxon>
        <taxon>Bacillota</taxon>
        <taxon>Bacilli</taxon>
        <taxon>Lactobacillales</taxon>
        <taxon>Carnobacteriaceae</taxon>
        <taxon>Marinilactibacillus</taxon>
    </lineage>
</organism>
<gene>
    <name evidence="2" type="ORF">SAMN04488569_10863</name>
</gene>
<feature type="transmembrane region" description="Helical" evidence="1">
    <location>
        <begin position="61"/>
        <end position="91"/>
    </location>
</feature>
<keyword evidence="1" id="KW-0812">Transmembrane</keyword>
<feature type="transmembrane region" description="Helical" evidence="1">
    <location>
        <begin position="103"/>
        <end position="127"/>
    </location>
</feature>
<dbReference type="Proteomes" id="UP000199589">
    <property type="component" value="Unassembled WGS sequence"/>
</dbReference>
<accession>A0A1I4BUW9</accession>
<dbReference type="EMBL" id="FOSJ01000086">
    <property type="protein sequence ID" value="SFK72588.1"/>
    <property type="molecule type" value="Genomic_DNA"/>
</dbReference>
<feature type="transmembrane region" description="Helical" evidence="1">
    <location>
        <begin position="21"/>
        <end position="41"/>
    </location>
</feature>
<reference evidence="3" key="1">
    <citation type="submission" date="2016-10" db="EMBL/GenBank/DDBJ databases">
        <authorList>
            <person name="Varghese N."/>
            <person name="Submissions S."/>
        </authorList>
    </citation>
    <scope>NUCLEOTIDE SEQUENCE [LARGE SCALE GENOMIC DNA]</scope>
    <source>
        <strain evidence="3">DSM 16108</strain>
    </source>
</reference>
<sequence length="405" mass="46982">MTVISLFKQRTAIYQKQLSRYMKYVLNDHFVLALLLLLGAGGFGYSNYVQTLSEGAVLPRIILVMIMTLVISTGTIATLMQAADVVFLLPLEQEVKKILEKNVWKSFILLAIPLSFVSAAAMPLLVVTLQIEFSNWPVFLATVLLLKYFDLRVQYSAFLEKDHGKRRLMISIVKILSAVGMIFSIFVNLYSGLILAVLLVLAGTFYLKRFYGNDKSLQWTIIIEKEENRLQKIYRFINLFTEVSFIEQHPNRLKWLDKWIEIQSRKNKDPHYYYIVRSFYRNQSYSGLVLRLTLIGILLILFIPGTIIKLILTILFLYLIGFQLIPIYQQFKQNFYFQLYPVKETGKIKSIQRLIGEILSIVAIIFIGVNLTQEMSSSGIMFIGSLIFIYGFTIYYLPRRLRKME</sequence>
<feature type="transmembrane region" description="Helical" evidence="1">
    <location>
        <begin position="285"/>
        <end position="304"/>
    </location>
</feature>
<dbReference type="AlphaFoldDB" id="A0A1I4BUW9"/>
<dbReference type="PIRSF" id="PIRSF037259">
    <property type="entry name" value="EcsB_ABC"/>
    <property type="match status" value="1"/>
</dbReference>
<dbReference type="InterPro" id="IPR010288">
    <property type="entry name" value="EcsB_ABC"/>
</dbReference>
<protein>
    <submittedName>
        <fullName evidence="2">ABC-2 type transport system permease protein</fullName>
    </submittedName>
</protein>
<feature type="transmembrane region" description="Helical" evidence="1">
    <location>
        <begin position="310"/>
        <end position="328"/>
    </location>
</feature>
<dbReference type="RefSeq" id="WP_072694486.1">
    <property type="nucleotide sequence ID" value="NZ_FOSJ01000086.1"/>
</dbReference>
<evidence type="ECO:0000256" key="1">
    <source>
        <dbReference type="SAM" id="Phobius"/>
    </source>
</evidence>
<evidence type="ECO:0000313" key="3">
    <source>
        <dbReference type="Proteomes" id="UP000199589"/>
    </source>
</evidence>
<keyword evidence="1" id="KW-0472">Membrane</keyword>
<feature type="transmembrane region" description="Helical" evidence="1">
    <location>
        <begin position="354"/>
        <end position="373"/>
    </location>
</feature>
<dbReference type="GO" id="GO:0016020">
    <property type="term" value="C:membrane"/>
    <property type="evidence" value="ECO:0007669"/>
    <property type="project" value="InterPro"/>
</dbReference>
<keyword evidence="3" id="KW-1185">Reference proteome</keyword>
<name>A0A1I4BUW9_9LACT</name>